<dbReference type="PROSITE" id="PS52009">
    <property type="entry name" value="GH84"/>
    <property type="match status" value="1"/>
</dbReference>
<keyword evidence="2" id="KW-0326">Glycosidase</keyword>
<accession>A0ABM4BGY0</accession>
<gene>
    <name evidence="5" type="primary">LOC100215737</name>
</gene>
<dbReference type="RefSeq" id="XP_065648221.1">
    <property type="nucleotide sequence ID" value="XM_065792149.1"/>
</dbReference>
<keyword evidence="4" id="KW-1185">Reference proteome</keyword>
<sequence length="770" mass="88314">MVVVEEKHFICGVVEGFYGRPWTCLQRKDLFSRMHRYSMNTYIYAPKDDIKHRALWRQLYTKEEESKIEKLVTAASFEGITFVYAISPGLDIMFSSEADVNALKRKMKQVSKLGCKAFALLFDDINPTLKPSDALIYKSSGHAQAILTNELFDFLKHPQFLFCPTEYCKTRAIPSVSKSEYLSTLGTTLHKEIDIMWTGDKVIPETITKESIQELGHILQRKPVIWDNIHANDYDQRRVFLGAYCGRSIELYSYLNGILTNPNCEFEANFVPIHTLGTWCRIASNSFNSNDALCFDDVPMAYLSDDENPNNSNEMTVDLLPSLTVADVASIVLDYNAKDALKLALCDWINEFSRIKKAPLKSYSKRNLKATLVNGQTVLSAIAFDMDHPNRTSETIASMIVDKSKSMQLTINCISLLAELFYLPYEHGEKGNLLLQDFIWLLKNVCDIYEQPPSKEKVSCWFDRLLHCDQLCNEIYVLFENFCKIPNEAILYDLYPYLWDLKEVLLSLQTYVKWLSDSISTSIPLVFFEPCSVETLNLLNVPISNDYIEPWHINYLGGLTVHLHRLLPFKGGYIFLDNAPDIPSSNVIKLRTYLPNDKESLYDLCSSLSSNKLCGTENTFQKNDFPGDTLVGCYISKFSKTFFIVEDNDGVCGFIASVPNNKIFVEHIESYWLSEIKVKYPESESYSYKLPNSPEWRNSSSSHLTYMFKSNVFDECVVKRLFNSVLCVLKTCGSTTTYYQLSNDSHLDMYMKMGFYPVENISEKLIFRIL</sequence>
<evidence type="ECO:0000256" key="1">
    <source>
        <dbReference type="ARBA" id="ARBA00022801"/>
    </source>
</evidence>
<dbReference type="PANTHER" id="PTHR13170">
    <property type="entry name" value="O-GLCNACASE"/>
    <property type="match status" value="1"/>
</dbReference>
<name>A0ABM4BGY0_HYDVU</name>
<evidence type="ECO:0000259" key="3">
    <source>
        <dbReference type="PROSITE" id="PS52009"/>
    </source>
</evidence>
<reference evidence="5" key="1">
    <citation type="submission" date="2025-08" db="UniProtKB">
        <authorList>
            <consortium name="RefSeq"/>
        </authorList>
    </citation>
    <scope>IDENTIFICATION</scope>
</reference>
<dbReference type="GeneID" id="100215737"/>
<proteinExistence type="predicted"/>
<dbReference type="Proteomes" id="UP001652625">
    <property type="component" value="Chromosome 03"/>
</dbReference>
<keyword evidence="1" id="KW-0378">Hydrolase</keyword>
<dbReference type="InterPro" id="IPR011496">
    <property type="entry name" value="O-GlcNAcase_cat"/>
</dbReference>
<dbReference type="PANTHER" id="PTHR13170:SF16">
    <property type="entry name" value="PROTEIN O-GLCNACASE"/>
    <property type="match status" value="1"/>
</dbReference>
<dbReference type="Pfam" id="PF07555">
    <property type="entry name" value="NAGidase"/>
    <property type="match status" value="1"/>
</dbReference>
<protein>
    <submittedName>
        <fullName evidence="5">Protein O-GlcNAcase isoform X2</fullName>
    </submittedName>
</protein>
<dbReference type="Gene3D" id="3.20.20.80">
    <property type="entry name" value="Glycosidases"/>
    <property type="match status" value="1"/>
</dbReference>
<evidence type="ECO:0000313" key="5">
    <source>
        <dbReference type="RefSeq" id="XP_065648221.1"/>
    </source>
</evidence>
<evidence type="ECO:0000256" key="2">
    <source>
        <dbReference type="ARBA" id="ARBA00023295"/>
    </source>
</evidence>
<dbReference type="InterPro" id="IPR017853">
    <property type="entry name" value="GH"/>
</dbReference>
<feature type="domain" description="GH84" evidence="3">
    <location>
        <begin position="9"/>
        <end position="284"/>
    </location>
</feature>
<dbReference type="Gene3D" id="1.20.58.240">
    <property type="entry name" value="STAT, domain 1"/>
    <property type="match status" value="1"/>
</dbReference>
<dbReference type="Gene3D" id="3.40.630.30">
    <property type="match status" value="1"/>
</dbReference>
<dbReference type="SUPFAM" id="SSF51445">
    <property type="entry name" value="(Trans)glycosidases"/>
    <property type="match status" value="1"/>
</dbReference>
<organism evidence="4 5">
    <name type="scientific">Hydra vulgaris</name>
    <name type="common">Hydra</name>
    <name type="synonym">Hydra attenuata</name>
    <dbReference type="NCBI Taxonomy" id="6087"/>
    <lineage>
        <taxon>Eukaryota</taxon>
        <taxon>Metazoa</taxon>
        <taxon>Cnidaria</taxon>
        <taxon>Hydrozoa</taxon>
        <taxon>Hydroidolina</taxon>
        <taxon>Anthoathecata</taxon>
        <taxon>Aplanulata</taxon>
        <taxon>Hydridae</taxon>
        <taxon>Hydra</taxon>
    </lineage>
</organism>
<dbReference type="InterPro" id="IPR051822">
    <property type="entry name" value="Glycosyl_Hydrolase_84"/>
</dbReference>
<evidence type="ECO:0000313" key="4">
    <source>
        <dbReference type="Proteomes" id="UP001652625"/>
    </source>
</evidence>